<keyword evidence="3" id="KW-1185">Reference proteome</keyword>
<name>A0A5B7J0X2_PORTR</name>
<feature type="compositionally biased region" description="Basic and acidic residues" evidence="1">
    <location>
        <begin position="118"/>
        <end position="137"/>
    </location>
</feature>
<sequence>MSGRSALRYTFTGVCGGEIWGVTEASERTITTDGVAVPHLEEEEEEEEEDRVEKRVWDGSERNRVALPTLLPHLLLPPAPPVAAGGRGSGQLCGGHVTKSLGSPGGHVAWGTPLGHDQGGDGRKRRRAGEGRNKGAQEEEEEEERYVKQNDKEEGWVRERRARTGKKHT</sequence>
<accession>A0A5B7J0X2</accession>
<feature type="region of interest" description="Disordered" evidence="1">
    <location>
        <begin position="33"/>
        <end position="55"/>
    </location>
</feature>
<evidence type="ECO:0000256" key="1">
    <source>
        <dbReference type="SAM" id="MobiDB-lite"/>
    </source>
</evidence>
<feature type="compositionally biased region" description="Basic and acidic residues" evidence="1">
    <location>
        <begin position="145"/>
        <end position="159"/>
    </location>
</feature>
<feature type="compositionally biased region" description="Acidic residues" evidence="1">
    <location>
        <begin position="41"/>
        <end position="50"/>
    </location>
</feature>
<evidence type="ECO:0000313" key="2">
    <source>
        <dbReference type="EMBL" id="MPC87327.1"/>
    </source>
</evidence>
<evidence type="ECO:0000313" key="3">
    <source>
        <dbReference type="Proteomes" id="UP000324222"/>
    </source>
</evidence>
<feature type="compositionally biased region" description="Basic residues" evidence="1">
    <location>
        <begin position="160"/>
        <end position="169"/>
    </location>
</feature>
<organism evidence="2 3">
    <name type="scientific">Portunus trituberculatus</name>
    <name type="common">Swimming crab</name>
    <name type="synonym">Neptunus trituberculatus</name>
    <dbReference type="NCBI Taxonomy" id="210409"/>
    <lineage>
        <taxon>Eukaryota</taxon>
        <taxon>Metazoa</taxon>
        <taxon>Ecdysozoa</taxon>
        <taxon>Arthropoda</taxon>
        <taxon>Crustacea</taxon>
        <taxon>Multicrustacea</taxon>
        <taxon>Malacostraca</taxon>
        <taxon>Eumalacostraca</taxon>
        <taxon>Eucarida</taxon>
        <taxon>Decapoda</taxon>
        <taxon>Pleocyemata</taxon>
        <taxon>Brachyura</taxon>
        <taxon>Eubrachyura</taxon>
        <taxon>Portunoidea</taxon>
        <taxon>Portunidae</taxon>
        <taxon>Portuninae</taxon>
        <taxon>Portunus</taxon>
    </lineage>
</organism>
<protein>
    <submittedName>
        <fullName evidence="2">Uncharacterized protein</fullName>
    </submittedName>
</protein>
<dbReference type="EMBL" id="VSRR010074144">
    <property type="protein sequence ID" value="MPC87327.1"/>
    <property type="molecule type" value="Genomic_DNA"/>
</dbReference>
<reference evidence="2 3" key="1">
    <citation type="submission" date="2019-05" db="EMBL/GenBank/DDBJ databases">
        <title>Another draft genome of Portunus trituberculatus and its Hox gene families provides insights of decapod evolution.</title>
        <authorList>
            <person name="Jeong J.-H."/>
            <person name="Song I."/>
            <person name="Kim S."/>
            <person name="Choi T."/>
            <person name="Kim D."/>
            <person name="Ryu S."/>
            <person name="Kim W."/>
        </authorList>
    </citation>
    <scope>NUCLEOTIDE SEQUENCE [LARGE SCALE GENOMIC DNA]</scope>
    <source>
        <tissue evidence="2">Muscle</tissue>
    </source>
</reference>
<dbReference type="AlphaFoldDB" id="A0A5B7J0X2"/>
<comment type="caution">
    <text evidence="2">The sequence shown here is derived from an EMBL/GenBank/DDBJ whole genome shotgun (WGS) entry which is preliminary data.</text>
</comment>
<feature type="region of interest" description="Disordered" evidence="1">
    <location>
        <begin position="80"/>
        <end position="169"/>
    </location>
</feature>
<gene>
    <name evidence="2" type="ORF">E2C01_082186</name>
</gene>
<dbReference type="Proteomes" id="UP000324222">
    <property type="component" value="Unassembled WGS sequence"/>
</dbReference>
<proteinExistence type="predicted"/>